<dbReference type="InterPro" id="IPR049177">
    <property type="entry name" value="MgtC_SapB_SrpB_YhiD_N"/>
</dbReference>
<accession>A0ABV5BGI4</accession>
<evidence type="ECO:0000313" key="10">
    <source>
        <dbReference type="Proteomes" id="UP001580407"/>
    </source>
</evidence>
<reference evidence="9 10" key="1">
    <citation type="submission" date="2024-09" db="EMBL/GenBank/DDBJ databases">
        <authorList>
            <person name="Ruan L."/>
        </authorList>
    </citation>
    <scope>NUCLEOTIDE SEQUENCE [LARGE SCALE GENOMIC DNA]</scope>
    <source>
        <strain evidence="9 10">D33</strain>
    </source>
</reference>
<keyword evidence="10" id="KW-1185">Reference proteome</keyword>
<evidence type="ECO:0000256" key="5">
    <source>
        <dbReference type="ARBA" id="ARBA00022989"/>
    </source>
</evidence>
<evidence type="ECO:0000313" key="9">
    <source>
        <dbReference type="EMBL" id="MFB5684582.1"/>
    </source>
</evidence>
<evidence type="ECO:0000256" key="2">
    <source>
        <dbReference type="ARBA" id="ARBA00009298"/>
    </source>
</evidence>
<dbReference type="Pfam" id="PF02308">
    <property type="entry name" value="MgtC"/>
    <property type="match status" value="1"/>
</dbReference>
<keyword evidence="3" id="KW-1003">Cell membrane</keyword>
<dbReference type="InterPro" id="IPR003416">
    <property type="entry name" value="MgtC/SapB/SrpB/YhiD_fam"/>
</dbReference>
<evidence type="ECO:0000256" key="6">
    <source>
        <dbReference type="ARBA" id="ARBA00023136"/>
    </source>
</evidence>
<keyword evidence="6 7" id="KW-0472">Membrane</keyword>
<dbReference type="RefSeq" id="WP_375528251.1">
    <property type="nucleotide sequence ID" value="NZ_JBHILM010000043.1"/>
</dbReference>
<proteinExistence type="inferred from homology"/>
<keyword evidence="5 7" id="KW-1133">Transmembrane helix</keyword>
<feature type="transmembrane region" description="Helical" evidence="7">
    <location>
        <begin position="73"/>
        <end position="94"/>
    </location>
</feature>
<evidence type="ECO:0000259" key="8">
    <source>
        <dbReference type="Pfam" id="PF02308"/>
    </source>
</evidence>
<evidence type="ECO:0000256" key="7">
    <source>
        <dbReference type="SAM" id="Phobius"/>
    </source>
</evidence>
<evidence type="ECO:0000256" key="1">
    <source>
        <dbReference type="ARBA" id="ARBA00004651"/>
    </source>
</evidence>
<dbReference type="PANTHER" id="PTHR33778:SF1">
    <property type="entry name" value="MAGNESIUM TRANSPORTER YHID-RELATED"/>
    <property type="match status" value="1"/>
</dbReference>
<feature type="transmembrane region" description="Helical" evidence="7">
    <location>
        <begin position="41"/>
        <end position="61"/>
    </location>
</feature>
<dbReference type="PRINTS" id="PR01837">
    <property type="entry name" value="MGTCSAPBPROT"/>
</dbReference>
<organism evidence="9 10">
    <name type="scientific">Paenibacillus terreus</name>
    <dbReference type="NCBI Taxonomy" id="1387834"/>
    <lineage>
        <taxon>Bacteria</taxon>
        <taxon>Bacillati</taxon>
        <taxon>Bacillota</taxon>
        <taxon>Bacilli</taxon>
        <taxon>Bacillales</taxon>
        <taxon>Paenibacillaceae</taxon>
        <taxon>Paenibacillus</taxon>
    </lineage>
</organism>
<feature type="domain" description="MgtC/SapB/SrpB/YhiD N-terminal" evidence="8">
    <location>
        <begin position="16"/>
        <end position="145"/>
    </location>
</feature>
<evidence type="ECO:0000256" key="3">
    <source>
        <dbReference type="ARBA" id="ARBA00022475"/>
    </source>
</evidence>
<comment type="caution">
    <text evidence="9">The sequence shown here is derived from an EMBL/GenBank/DDBJ whole genome shotgun (WGS) entry which is preliminary data.</text>
</comment>
<dbReference type="EMBL" id="JBHILM010000043">
    <property type="protein sequence ID" value="MFB5684582.1"/>
    <property type="molecule type" value="Genomic_DNA"/>
</dbReference>
<dbReference type="Proteomes" id="UP001580407">
    <property type="component" value="Unassembled WGS sequence"/>
</dbReference>
<feature type="transmembrane region" description="Helical" evidence="7">
    <location>
        <begin position="122"/>
        <end position="140"/>
    </location>
</feature>
<name>A0ABV5BGI4_9BACL</name>
<dbReference type="PANTHER" id="PTHR33778">
    <property type="entry name" value="PROTEIN MGTC"/>
    <property type="match status" value="1"/>
</dbReference>
<sequence length="237" mass="25923">MGNPWLIDNTHIMLRLLVAMLLGGLIGFERERSNHAAGLRTHILVCLGSSLIMMLSIYGFADFLKEPNVRIDPARLATAVITGVGFLGAGTILFTGKSITGLTTAASIWVVAAIGLGTGAGFYFASVMSTILVLINLWTLNKLEQRYLKGQKVHLITLYGLSSPGLLDQVSSFLEQEQIQVKKVSIKEHDNVPFHEFHPEGRNVEVSLEVLARPGFDPLRISAALRQWEDISAVTVE</sequence>
<comment type="similarity">
    <text evidence="2">Belongs to the MgtC/SapB family.</text>
</comment>
<gene>
    <name evidence="9" type="ORF">ACE3NQ_27110</name>
</gene>
<comment type="subcellular location">
    <subcellularLocation>
        <location evidence="1">Cell membrane</location>
        <topology evidence="1">Multi-pass membrane protein</topology>
    </subcellularLocation>
</comment>
<keyword evidence="4 7" id="KW-0812">Transmembrane</keyword>
<feature type="transmembrane region" description="Helical" evidence="7">
    <location>
        <begin position="12"/>
        <end position="29"/>
    </location>
</feature>
<evidence type="ECO:0000256" key="4">
    <source>
        <dbReference type="ARBA" id="ARBA00022692"/>
    </source>
</evidence>
<protein>
    <submittedName>
        <fullName evidence="9">MgtC/SapB family protein</fullName>
    </submittedName>
</protein>